<evidence type="ECO:0000256" key="6">
    <source>
        <dbReference type="ARBA" id="ARBA00048785"/>
    </source>
</evidence>
<reference evidence="8 9" key="1">
    <citation type="submission" date="2018-09" db="EMBL/GenBank/DDBJ databases">
        <title>Complete genome sequence of Euzebya sp. DY32-46 isolated from seawater of Pacific Ocean.</title>
        <authorList>
            <person name="Xu L."/>
            <person name="Wu Y.-H."/>
            <person name="Xu X.-W."/>
        </authorList>
    </citation>
    <scope>NUCLEOTIDE SEQUENCE [LARGE SCALE GENOMIC DNA]</scope>
    <source>
        <strain evidence="8 9">DY32-46</strain>
    </source>
</reference>
<feature type="binding site" evidence="7">
    <location>
        <position position="22"/>
    </location>
    <ligand>
        <name>5-amino-6-(D-ribitylamino)uracil</name>
        <dbReference type="ChEBI" id="CHEBI:15934"/>
    </ligand>
</feature>
<evidence type="ECO:0000313" key="9">
    <source>
        <dbReference type="Proteomes" id="UP000264006"/>
    </source>
</evidence>
<keyword evidence="4 7" id="KW-0686">Riboflavin biosynthesis</keyword>
<dbReference type="Pfam" id="PF00885">
    <property type="entry name" value="DMRL_synthase"/>
    <property type="match status" value="1"/>
</dbReference>
<feature type="binding site" evidence="7">
    <location>
        <position position="112"/>
    </location>
    <ligand>
        <name>5-amino-6-(D-ribitylamino)uracil</name>
        <dbReference type="ChEBI" id="CHEBI:15934"/>
    </ligand>
</feature>
<dbReference type="UniPathway" id="UPA00275">
    <property type="reaction ID" value="UER00404"/>
</dbReference>
<name>A0A346XWA3_9ACTN</name>
<dbReference type="OrthoDB" id="9809709at2"/>
<dbReference type="PANTHER" id="PTHR21058:SF0">
    <property type="entry name" value="6,7-DIMETHYL-8-RIBITYLLUMAZINE SYNTHASE"/>
    <property type="match status" value="1"/>
</dbReference>
<dbReference type="GO" id="GO:0005829">
    <property type="term" value="C:cytosol"/>
    <property type="evidence" value="ECO:0007669"/>
    <property type="project" value="TreeGrafter"/>
</dbReference>
<evidence type="ECO:0000256" key="3">
    <source>
        <dbReference type="ARBA" id="ARBA00012664"/>
    </source>
</evidence>
<dbReference type="EC" id="2.5.1.78" evidence="3 7"/>
<dbReference type="InterPro" id="IPR036467">
    <property type="entry name" value="LS/RS_sf"/>
</dbReference>
<dbReference type="InterPro" id="IPR002180">
    <property type="entry name" value="LS/RS"/>
</dbReference>
<evidence type="ECO:0000256" key="1">
    <source>
        <dbReference type="ARBA" id="ARBA00004917"/>
    </source>
</evidence>
<keyword evidence="9" id="KW-1185">Reference proteome</keyword>
<dbReference type="SUPFAM" id="SSF52121">
    <property type="entry name" value="Lumazine synthase"/>
    <property type="match status" value="1"/>
</dbReference>
<dbReference type="PANTHER" id="PTHR21058">
    <property type="entry name" value="6,7-DIMETHYL-8-RIBITYLLUMAZINE SYNTHASE DMRL SYNTHASE LUMAZINE SYNTHASE"/>
    <property type="match status" value="1"/>
</dbReference>
<feature type="binding site" evidence="7">
    <location>
        <begin position="80"/>
        <end position="82"/>
    </location>
    <ligand>
        <name>5-amino-6-(D-ribitylamino)uracil</name>
        <dbReference type="ChEBI" id="CHEBI:15934"/>
    </ligand>
</feature>
<proteinExistence type="inferred from homology"/>
<dbReference type="HAMAP" id="MF_00178">
    <property type="entry name" value="Lumazine_synth"/>
    <property type="match status" value="1"/>
</dbReference>
<comment type="similarity">
    <text evidence="2 7">Belongs to the DMRL synthase family.</text>
</comment>
<dbReference type="RefSeq" id="WP_114591139.1">
    <property type="nucleotide sequence ID" value="NZ_CP031165.1"/>
</dbReference>
<accession>A0A346XWA3</accession>
<comment type="catalytic activity">
    <reaction evidence="6 7">
        <text>(2S)-2-hydroxy-3-oxobutyl phosphate + 5-amino-6-(D-ribitylamino)uracil = 6,7-dimethyl-8-(1-D-ribityl)lumazine + phosphate + 2 H2O + H(+)</text>
        <dbReference type="Rhea" id="RHEA:26152"/>
        <dbReference type="ChEBI" id="CHEBI:15377"/>
        <dbReference type="ChEBI" id="CHEBI:15378"/>
        <dbReference type="ChEBI" id="CHEBI:15934"/>
        <dbReference type="ChEBI" id="CHEBI:43474"/>
        <dbReference type="ChEBI" id="CHEBI:58201"/>
        <dbReference type="ChEBI" id="CHEBI:58830"/>
        <dbReference type="EC" id="2.5.1.78"/>
    </reaction>
</comment>
<dbReference type="EMBL" id="CP031165">
    <property type="protein sequence ID" value="AXV06500.1"/>
    <property type="molecule type" value="Genomic_DNA"/>
</dbReference>
<dbReference type="Proteomes" id="UP000264006">
    <property type="component" value="Chromosome"/>
</dbReference>
<keyword evidence="5 7" id="KW-0808">Transferase</keyword>
<dbReference type="GO" id="GO:0009231">
    <property type="term" value="P:riboflavin biosynthetic process"/>
    <property type="evidence" value="ECO:0007669"/>
    <property type="project" value="UniProtKB-UniRule"/>
</dbReference>
<sequence length="152" mass="15988">MRVHEGSLDGSGLRVAVVASRFNDTIVQRLVDGAASCLTKHGVADDDIDLYWVPGAWEIPVVAQRIAKAGTVDAVVALGLVVRGQTAHFEYVAGESAALGRVALETGVPMSFGVLTTENWEQAQDRAGGKMGNKGWEAAQAALETATLLKTL</sequence>
<dbReference type="KEGG" id="euz:DVS28_a1809"/>
<dbReference type="AlphaFoldDB" id="A0A346XWA3"/>
<dbReference type="GO" id="GO:0009349">
    <property type="term" value="C:riboflavin synthase complex"/>
    <property type="evidence" value="ECO:0007669"/>
    <property type="project" value="UniProtKB-UniRule"/>
</dbReference>
<feature type="binding site" evidence="7">
    <location>
        <begin position="56"/>
        <end position="58"/>
    </location>
    <ligand>
        <name>5-amino-6-(D-ribitylamino)uracil</name>
        <dbReference type="ChEBI" id="CHEBI:15934"/>
    </ligand>
</feature>
<organism evidence="8 9">
    <name type="scientific">Euzebya pacifica</name>
    <dbReference type="NCBI Taxonomy" id="1608957"/>
    <lineage>
        <taxon>Bacteria</taxon>
        <taxon>Bacillati</taxon>
        <taxon>Actinomycetota</taxon>
        <taxon>Nitriliruptoria</taxon>
        <taxon>Euzebyales</taxon>
    </lineage>
</organism>
<dbReference type="GO" id="GO:0000906">
    <property type="term" value="F:6,7-dimethyl-8-ribityllumazine synthase activity"/>
    <property type="evidence" value="ECO:0007669"/>
    <property type="project" value="UniProtKB-UniRule"/>
</dbReference>
<dbReference type="InterPro" id="IPR034964">
    <property type="entry name" value="LS"/>
</dbReference>
<evidence type="ECO:0000256" key="4">
    <source>
        <dbReference type="ARBA" id="ARBA00022619"/>
    </source>
</evidence>
<dbReference type="Gene3D" id="3.40.50.960">
    <property type="entry name" value="Lumazine/riboflavin synthase"/>
    <property type="match status" value="1"/>
</dbReference>
<evidence type="ECO:0000256" key="7">
    <source>
        <dbReference type="HAMAP-Rule" id="MF_00178"/>
    </source>
</evidence>
<evidence type="ECO:0000256" key="5">
    <source>
        <dbReference type="ARBA" id="ARBA00022679"/>
    </source>
</evidence>
<gene>
    <name evidence="7" type="primary">ribH</name>
    <name evidence="8" type="ORF">DVS28_a1809</name>
</gene>
<evidence type="ECO:0000256" key="2">
    <source>
        <dbReference type="ARBA" id="ARBA00007424"/>
    </source>
</evidence>
<comment type="pathway">
    <text evidence="1 7">Cofactor biosynthesis; riboflavin biosynthesis; riboflavin from 2-hydroxy-3-oxobutyl phosphate and 5-amino-6-(D-ribitylamino)uracil: step 1/2.</text>
</comment>
<evidence type="ECO:0000313" key="8">
    <source>
        <dbReference type="EMBL" id="AXV06500.1"/>
    </source>
</evidence>
<comment type="function">
    <text evidence="7">Catalyzes the formation of 6,7-dimethyl-8-ribityllumazine by condensation of 5-amino-6-(D-ribitylamino)uracil with 3,4-dihydroxy-2-butanone 4-phosphate. This is the penultimate step in the biosynthesis of riboflavin.</text>
</comment>
<protein>
    <recommendedName>
        <fullName evidence="3 7">6,7-dimethyl-8-ribityllumazine synthase</fullName>
        <shortName evidence="7">DMRL synthase</shortName>
        <shortName evidence="7">LS</shortName>
        <shortName evidence="7">Lumazine synthase</shortName>
        <ecNumber evidence="3 7">2.5.1.78</ecNumber>
    </recommendedName>
</protein>
<feature type="binding site" evidence="7">
    <location>
        <position position="126"/>
    </location>
    <ligand>
        <name>(2S)-2-hydroxy-3-oxobutyl phosphate</name>
        <dbReference type="ChEBI" id="CHEBI:58830"/>
    </ligand>
</feature>
<dbReference type="CDD" id="cd09209">
    <property type="entry name" value="Lumazine_synthase-I"/>
    <property type="match status" value="1"/>
</dbReference>
<feature type="binding site" evidence="7">
    <location>
        <begin position="85"/>
        <end position="86"/>
    </location>
    <ligand>
        <name>(2S)-2-hydroxy-3-oxobutyl phosphate</name>
        <dbReference type="ChEBI" id="CHEBI:58830"/>
    </ligand>
</feature>
<dbReference type="NCBIfam" id="TIGR00114">
    <property type="entry name" value="lumazine-synth"/>
    <property type="match status" value="1"/>
</dbReference>
<feature type="active site" description="Proton donor" evidence="7">
    <location>
        <position position="88"/>
    </location>
</feature>